<feature type="transmembrane region" description="Helical" evidence="1">
    <location>
        <begin position="376"/>
        <end position="395"/>
    </location>
</feature>
<dbReference type="SUPFAM" id="SSF49723">
    <property type="entry name" value="Lipase/lipooxygenase domain (PLAT/LH2 domain)"/>
    <property type="match status" value="1"/>
</dbReference>
<dbReference type="PANTHER" id="PTHR36330">
    <property type="entry name" value="LIPASE/LIPOOXYGENASE, PLAT/LH2 FAMILY PROTEIN"/>
    <property type="match status" value="1"/>
</dbReference>
<accession>A0AAV3RW52</accession>
<reference evidence="3 4" key="1">
    <citation type="submission" date="2024-01" db="EMBL/GenBank/DDBJ databases">
        <title>The complete chloroplast genome sequence of Lithospermum erythrorhizon: insights into the phylogenetic relationship among Boraginaceae species and the maternal lineages of purple gromwells.</title>
        <authorList>
            <person name="Okada T."/>
            <person name="Watanabe K."/>
        </authorList>
    </citation>
    <scope>NUCLEOTIDE SEQUENCE [LARGE SCALE GENOMIC DNA]</scope>
</reference>
<dbReference type="Proteomes" id="UP001454036">
    <property type="component" value="Unassembled WGS sequence"/>
</dbReference>
<dbReference type="Gene3D" id="2.60.60.20">
    <property type="entry name" value="PLAT/LH2 domain"/>
    <property type="match status" value="1"/>
</dbReference>
<dbReference type="InterPro" id="IPR036392">
    <property type="entry name" value="PLAT/LH2_dom_sf"/>
</dbReference>
<evidence type="ECO:0000259" key="2">
    <source>
        <dbReference type="Pfam" id="PF24938"/>
    </source>
</evidence>
<protein>
    <submittedName>
        <fullName evidence="3">Lipase</fullName>
    </submittedName>
</protein>
<feature type="domain" description="DUF7755" evidence="2">
    <location>
        <begin position="82"/>
        <end position="232"/>
    </location>
</feature>
<dbReference type="AlphaFoldDB" id="A0AAV3RW52"/>
<organism evidence="3 4">
    <name type="scientific">Lithospermum erythrorhizon</name>
    <name type="common">Purple gromwell</name>
    <name type="synonym">Lithospermum officinale var. erythrorhizon</name>
    <dbReference type="NCBI Taxonomy" id="34254"/>
    <lineage>
        <taxon>Eukaryota</taxon>
        <taxon>Viridiplantae</taxon>
        <taxon>Streptophyta</taxon>
        <taxon>Embryophyta</taxon>
        <taxon>Tracheophyta</taxon>
        <taxon>Spermatophyta</taxon>
        <taxon>Magnoliopsida</taxon>
        <taxon>eudicotyledons</taxon>
        <taxon>Gunneridae</taxon>
        <taxon>Pentapetalae</taxon>
        <taxon>asterids</taxon>
        <taxon>lamiids</taxon>
        <taxon>Boraginales</taxon>
        <taxon>Boraginaceae</taxon>
        <taxon>Boraginoideae</taxon>
        <taxon>Lithospermeae</taxon>
        <taxon>Lithospermum</taxon>
    </lineage>
</organism>
<comment type="caution">
    <text evidence="3">The sequence shown here is derived from an EMBL/GenBank/DDBJ whole genome shotgun (WGS) entry which is preliminary data.</text>
</comment>
<keyword evidence="1" id="KW-0812">Transmembrane</keyword>
<sequence>MKSVSVKHMLSALPNQYSAYPIPSTPFSNNFHFLLRSKRWDFQDFQDYAKPSRLLPASQIEVCREFSPEKIISALEKGSSKALYKVNIQTSKIYGSGLTDLNSAVLLCLIDENGDSILQRIPSSSTKNPSFHPEDTNASNVSSFQRGCTDDFIFEGPMLGKVAALWVGVESGQWRIGGVVLTTIRQNVYPLAEDDKKPAQCIGYRYNFEMEDMLLGEGTDVSMVELRPSLVTQLSDETVIFDNENPLQSSSLATYISIEESMKEYTDLKLSLLLYDAMLVLGGTSIAAFLAGESTADAFLVGGLGGFFYLLLLQKSVDELPASELISKKIIGNPEKWFGKLKGPISVLVVAFGLAIVAAKYASGVDGGTVLSPQELMSGMTGFLMCKVAVVLAAFKPMPLNLRENE</sequence>
<feature type="transmembrane region" description="Helical" evidence="1">
    <location>
        <begin position="272"/>
        <end position="290"/>
    </location>
</feature>
<dbReference type="PANTHER" id="PTHR36330:SF2">
    <property type="entry name" value="LIPASE_LIPOOXYGENASE, PLAT_LH2 FAMILY PROTEIN"/>
    <property type="match status" value="1"/>
</dbReference>
<keyword evidence="1" id="KW-1133">Transmembrane helix</keyword>
<gene>
    <name evidence="3" type="ORF">LIER_31957</name>
</gene>
<evidence type="ECO:0000313" key="4">
    <source>
        <dbReference type="Proteomes" id="UP001454036"/>
    </source>
</evidence>
<keyword evidence="4" id="KW-1185">Reference proteome</keyword>
<dbReference type="InterPro" id="IPR056657">
    <property type="entry name" value="DUF7755"/>
</dbReference>
<feature type="transmembrane region" description="Helical" evidence="1">
    <location>
        <begin position="296"/>
        <end position="313"/>
    </location>
</feature>
<proteinExistence type="predicted"/>
<name>A0AAV3RW52_LITER</name>
<keyword evidence="1" id="KW-0472">Membrane</keyword>
<dbReference type="Pfam" id="PF24938">
    <property type="entry name" value="DUF7755"/>
    <property type="match status" value="1"/>
</dbReference>
<dbReference type="EMBL" id="BAABME010012069">
    <property type="protein sequence ID" value="GAA0184669.1"/>
    <property type="molecule type" value="Genomic_DNA"/>
</dbReference>
<evidence type="ECO:0000313" key="3">
    <source>
        <dbReference type="EMBL" id="GAA0184669.1"/>
    </source>
</evidence>
<feature type="transmembrane region" description="Helical" evidence="1">
    <location>
        <begin position="345"/>
        <end position="364"/>
    </location>
</feature>
<evidence type="ECO:0000256" key="1">
    <source>
        <dbReference type="SAM" id="Phobius"/>
    </source>
</evidence>